<protein>
    <recommendedName>
        <fullName evidence="4">Hexosyltransferase</fullName>
        <ecNumber evidence="4">2.4.1.-</ecNumber>
    </recommendedName>
</protein>
<evidence type="ECO:0000256" key="5">
    <source>
        <dbReference type="SAM" id="MobiDB-lite"/>
    </source>
</evidence>
<dbReference type="SUPFAM" id="SSF53448">
    <property type="entry name" value="Nucleotide-diphospho-sugar transferases"/>
    <property type="match status" value="1"/>
</dbReference>
<evidence type="ECO:0000256" key="3">
    <source>
        <dbReference type="ARBA" id="ARBA00023211"/>
    </source>
</evidence>
<evidence type="ECO:0000313" key="6">
    <source>
        <dbReference type="EMBL" id="GKV50768.1"/>
    </source>
</evidence>
<dbReference type="InterPro" id="IPR029044">
    <property type="entry name" value="Nucleotide-diphossugar_trans"/>
</dbReference>
<dbReference type="EC" id="2.4.1.-" evidence="4"/>
<sequence>MASDSTRTVPNAATRLFKEKCPTRRAYVTLLAGNGDDLKGVEGLARGLRKVKSKYSLVVAILPDVPEEHRKILKGLGCIVKVIRPVLYQPKEHAHLAATYPFLSNYSKLLIWQFEEYSKMMYLEGDTQVYGNIDFLFDSLDGYIHAPLDCFCTGAHEQWPESFKWPKELGPKPLSYYSASMFVFEPSTSTSVNLLNNLRSITRSQPIPFAEQHVFNMYFRKRLIPFSRYFYGELTMVDEKKNIDHLEEVMVLRYGSPQLRPWRHPPKMGNPEIANKLKRKWIDIYKDQSSDFQKQKSAKMKNFPKFPSATSSSK</sequence>
<dbReference type="Gene3D" id="3.90.550.10">
    <property type="entry name" value="Spore Coat Polysaccharide Biosynthesis Protein SpsA, Chain A"/>
    <property type="match status" value="1"/>
</dbReference>
<keyword evidence="3" id="KW-0464">Manganese</keyword>
<evidence type="ECO:0000313" key="7">
    <source>
        <dbReference type="Proteomes" id="UP001054252"/>
    </source>
</evidence>
<reference evidence="6 7" key="1">
    <citation type="journal article" date="2021" name="Commun. Biol.">
        <title>The genome of Shorea leprosula (Dipterocarpaceae) highlights the ecological relevance of drought in aseasonal tropical rainforests.</title>
        <authorList>
            <person name="Ng K.K.S."/>
            <person name="Kobayashi M.J."/>
            <person name="Fawcett J.A."/>
            <person name="Hatakeyama M."/>
            <person name="Paape T."/>
            <person name="Ng C.H."/>
            <person name="Ang C.C."/>
            <person name="Tnah L.H."/>
            <person name="Lee C.T."/>
            <person name="Nishiyama T."/>
            <person name="Sese J."/>
            <person name="O'Brien M.J."/>
            <person name="Copetti D."/>
            <person name="Mohd Noor M.I."/>
            <person name="Ong R.C."/>
            <person name="Putra M."/>
            <person name="Sireger I.Z."/>
            <person name="Indrioko S."/>
            <person name="Kosugi Y."/>
            <person name="Izuno A."/>
            <person name="Isagi Y."/>
            <person name="Lee S.L."/>
            <person name="Shimizu K.K."/>
        </authorList>
    </citation>
    <scope>NUCLEOTIDE SEQUENCE [LARGE SCALE GENOMIC DNA]</scope>
    <source>
        <strain evidence="6">214</strain>
    </source>
</reference>
<evidence type="ECO:0000256" key="2">
    <source>
        <dbReference type="ARBA" id="ARBA00022679"/>
    </source>
</evidence>
<dbReference type="AlphaFoldDB" id="A0AAV5MLB8"/>
<evidence type="ECO:0000256" key="1">
    <source>
        <dbReference type="ARBA" id="ARBA00022676"/>
    </source>
</evidence>
<accession>A0AAV5MLB8</accession>
<dbReference type="InterPro" id="IPR002495">
    <property type="entry name" value="Glyco_trans_8"/>
</dbReference>
<name>A0AAV5MLB8_9ROSI</name>
<dbReference type="InterPro" id="IPR050587">
    <property type="entry name" value="GNT1/Glycosyltrans_8"/>
</dbReference>
<dbReference type="Pfam" id="PF01501">
    <property type="entry name" value="Glyco_transf_8"/>
    <property type="match status" value="1"/>
</dbReference>
<keyword evidence="2" id="KW-0808">Transferase</keyword>
<dbReference type="EMBL" id="BPVZ01000394">
    <property type="protein sequence ID" value="GKV50768.1"/>
    <property type="molecule type" value="Genomic_DNA"/>
</dbReference>
<feature type="region of interest" description="Disordered" evidence="5">
    <location>
        <begin position="291"/>
        <end position="314"/>
    </location>
</feature>
<dbReference type="PANTHER" id="PTHR11183">
    <property type="entry name" value="GLYCOGENIN SUBFAMILY MEMBER"/>
    <property type="match status" value="1"/>
</dbReference>
<keyword evidence="1" id="KW-0328">Glycosyltransferase</keyword>
<comment type="caution">
    <text evidence="6">The sequence shown here is derived from an EMBL/GenBank/DDBJ whole genome shotgun (WGS) entry which is preliminary data.</text>
</comment>
<proteinExistence type="inferred from homology"/>
<dbReference type="GO" id="GO:0016757">
    <property type="term" value="F:glycosyltransferase activity"/>
    <property type="evidence" value="ECO:0007669"/>
    <property type="project" value="UniProtKB-KW"/>
</dbReference>
<organism evidence="6 7">
    <name type="scientific">Rubroshorea leprosula</name>
    <dbReference type="NCBI Taxonomy" id="152421"/>
    <lineage>
        <taxon>Eukaryota</taxon>
        <taxon>Viridiplantae</taxon>
        <taxon>Streptophyta</taxon>
        <taxon>Embryophyta</taxon>
        <taxon>Tracheophyta</taxon>
        <taxon>Spermatophyta</taxon>
        <taxon>Magnoliopsida</taxon>
        <taxon>eudicotyledons</taxon>
        <taxon>Gunneridae</taxon>
        <taxon>Pentapetalae</taxon>
        <taxon>rosids</taxon>
        <taxon>malvids</taxon>
        <taxon>Malvales</taxon>
        <taxon>Dipterocarpaceae</taxon>
        <taxon>Rubroshorea</taxon>
    </lineage>
</organism>
<evidence type="ECO:0000256" key="4">
    <source>
        <dbReference type="RuleBase" id="RU362027"/>
    </source>
</evidence>
<gene>
    <name evidence="6" type="ORF">SLEP1_g57463</name>
</gene>
<keyword evidence="7" id="KW-1185">Reference proteome</keyword>
<dbReference type="Proteomes" id="UP001054252">
    <property type="component" value="Unassembled WGS sequence"/>
</dbReference>
<comment type="similarity">
    <text evidence="4">Belongs to the glycosyltransferase 8 family.</text>
</comment>